<dbReference type="NCBIfam" id="NF003768">
    <property type="entry name" value="PRK05365.1"/>
    <property type="match status" value="1"/>
</dbReference>
<keyword evidence="2" id="KW-0560">Oxidoreductase</keyword>
<dbReference type="SUPFAM" id="SSF55469">
    <property type="entry name" value="FMN-dependent nitroreductase-like"/>
    <property type="match status" value="1"/>
</dbReference>
<dbReference type="Pfam" id="PF00881">
    <property type="entry name" value="Nitroreductase"/>
    <property type="match status" value="1"/>
</dbReference>
<dbReference type="AlphaFoldDB" id="A0A2A8D521"/>
<dbReference type="EMBL" id="PDEV01000003">
    <property type="protein sequence ID" value="PEN16066.1"/>
    <property type="molecule type" value="Genomic_DNA"/>
</dbReference>
<evidence type="ECO:0000259" key="1">
    <source>
        <dbReference type="Pfam" id="PF00881"/>
    </source>
</evidence>
<keyword evidence="4" id="KW-1185">Reference proteome</keyword>
<feature type="domain" description="Nitroreductase" evidence="1">
    <location>
        <begin position="17"/>
        <end position="173"/>
    </location>
</feature>
<dbReference type="Proteomes" id="UP000769484">
    <property type="component" value="Unassembled WGS sequence"/>
</dbReference>
<dbReference type="Gene3D" id="3.40.109.10">
    <property type="entry name" value="NADH Oxidase"/>
    <property type="match status" value="1"/>
</dbReference>
<proteinExistence type="predicted"/>
<accession>A0A2A8D521</accession>
<evidence type="ECO:0000313" key="3">
    <source>
        <dbReference type="EMBL" id="PEN16066.1"/>
    </source>
</evidence>
<dbReference type="InterPro" id="IPR000415">
    <property type="entry name" value="Nitroreductase-like"/>
</dbReference>
<reference evidence="3" key="1">
    <citation type="submission" date="2017-10" db="EMBL/GenBank/DDBJ databases">
        <title>Kefir isolates.</title>
        <authorList>
            <person name="Kim Y."/>
            <person name="Blasche S."/>
        </authorList>
    </citation>
    <scope>NUCLEOTIDE SEQUENCE [LARGE SCALE GENOMIC DNA]</scope>
    <source>
        <strain evidence="3">OG2-2</strain>
    </source>
</reference>
<evidence type="ECO:0000313" key="4">
    <source>
        <dbReference type="Proteomes" id="UP000219947"/>
    </source>
</evidence>
<organism evidence="3 4">
    <name type="scientific">Rothia dentocariosa</name>
    <dbReference type="NCBI Taxonomy" id="2047"/>
    <lineage>
        <taxon>Bacteria</taxon>
        <taxon>Bacillati</taxon>
        <taxon>Actinomycetota</taxon>
        <taxon>Actinomycetes</taxon>
        <taxon>Micrococcales</taxon>
        <taxon>Micrococcaceae</taxon>
        <taxon>Rothia</taxon>
    </lineage>
</organism>
<gene>
    <name evidence="3" type="ORF">CRM92_08240</name>
    <name evidence="2" type="ORF">HXO56_06120</name>
</gene>
<dbReference type="RefSeq" id="WP_098042888.1">
    <property type="nucleotide sequence ID" value="NZ_CAURLQ010000016.1"/>
</dbReference>
<sequence>MTRLTEDQITALFREPRTVSAFTDQPVTDEQLQKIQEIAYLGPTAFNSQPLRITWVKTPEARERLVKHMMDGNKEKTLKAPVTAVLTFDKNWQKRFGEFAPQAAAFESYYEAEEARIPAGALSSAIQAGYFLTAVRALGLDAGPMTGADFDGIAAEFFEGTDQQPFLVVNLGYGVAPEYPRGTRFEFDDVTRSI</sequence>
<protein>
    <submittedName>
        <fullName evidence="3">Malonic semialdehyde reductase</fullName>
        <ecNumber evidence="2">1.1.1.298</ecNumber>
    </submittedName>
</protein>
<dbReference type="Proteomes" id="UP000219947">
    <property type="component" value="Unassembled WGS sequence"/>
</dbReference>
<evidence type="ECO:0000313" key="2">
    <source>
        <dbReference type="EMBL" id="MBF1649653.1"/>
    </source>
</evidence>
<name>A0A2A8D521_9MICC</name>
<reference evidence="2" key="2">
    <citation type="submission" date="2020-04" db="EMBL/GenBank/DDBJ databases">
        <title>Deep metagenomics examines the oral microbiome during advanced dental caries in children, revealing novel taxa and co-occurrences with host molecules.</title>
        <authorList>
            <person name="Baker J.L."/>
            <person name="Morton J.T."/>
            <person name="Dinis M."/>
            <person name="Alvarez R."/>
            <person name="Tran N.C."/>
            <person name="Knight R."/>
            <person name="Edlund A."/>
        </authorList>
    </citation>
    <scope>NUCLEOTIDE SEQUENCE</scope>
    <source>
        <strain evidence="2">JCVI_47_bin.4</strain>
    </source>
</reference>
<dbReference type="PANTHER" id="PTHR43543">
    <property type="entry name" value="MALONIC SEMIALDEHYDE REDUCTASE RUTE-RELATED"/>
    <property type="match status" value="1"/>
</dbReference>
<dbReference type="InterPro" id="IPR029479">
    <property type="entry name" value="Nitroreductase"/>
</dbReference>
<dbReference type="PANTHER" id="PTHR43543:SF1">
    <property type="entry name" value="MALONIC SEMIALDEHYDE REDUCTASE RUTE-RELATED"/>
    <property type="match status" value="1"/>
</dbReference>
<dbReference type="GO" id="GO:0035527">
    <property type="term" value="F:3-hydroxypropionate dehydrogenase (NADP+) activity"/>
    <property type="evidence" value="ECO:0007669"/>
    <property type="project" value="UniProtKB-EC"/>
</dbReference>
<dbReference type="EC" id="1.1.1.298" evidence="2"/>
<dbReference type="EMBL" id="JABZXJ010000020">
    <property type="protein sequence ID" value="MBF1649653.1"/>
    <property type="molecule type" value="Genomic_DNA"/>
</dbReference>
<comment type="caution">
    <text evidence="3">The sequence shown here is derived from an EMBL/GenBank/DDBJ whole genome shotgun (WGS) entry which is preliminary data.</text>
</comment>
<dbReference type="InterPro" id="IPR050461">
    <property type="entry name" value="Nitroreductase_HadB/RutE"/>
</dbReference>